<keyword evidence="1" id="KW-1133">Transmembrane helix</keyword>
<organism evidence="2 3">
    <name type="scientific">Aeromonas caviae</name>
    <name type="common">Aeromonas punctata</name>
    <dbReference type="NCBI Taxonomy" id="648"/>
    <lineage>
        <taxon>Bacteria</taxon>
        <taxon>Pseudomonadati</taxon>
        <taxon>Pseudomonadota</taxon>
        <taxon>Gammaproteobacteria</taxon>
        <taxon>Aeromonadales</taxon>
        <taxon>Aeromonadaceae</taxon>
        <taxon>Aeromonas</taxon>
    </lineage>
</organism>
<geneLocation type="plasmid" evidence="3">
    <name>paeca2</name>
</geneLocation>
<dbReference type="Proteomes" id="UP000266778">
    <property type="component" value="Plasmid pAeca2"/>
</dbReference>
<evidence type="ECO:0000313" key="3">
    <source>
        <dbReference type="Proteomes" id="UP000266778"/>
    </source>
</evidence>
<evidence type="ECO:0000256" key="1">
    <source>
        <dbReference type="SAM" id="Phobius"/>
    </source>
</evidence>
<dbReference type="AlphaFoldDB" id="A0A7D5YU96"/>
<reference evidence="2 3" key="1">
    <citation type="submission" date="2019-04" db="EMBL/GenBank/DDBJ databases">
        <title>Novel transposon Tn6433 variants accelerate the dissemination of tet(E) in Aeromonas under oxytetracycline stresses.</title>
        <authorList>
            <person name="Shi Y."/>
            <person name="Tian Z."/>
            <person name="Zhang Y."/>
            <person name="Zhang H."/>
            <person name="Yang M."/>
        </authorList>
    </citation>
    <scope>NUCLEOTIDE SEQUENCE [LARGE SCALE GENOMIC DNA]</scope>
    <source>
        <strain evidence="2 3">T25-39</strain>
        <plasmid evidence="3">paeca2</plasmid>
    </source>
</reference>
<evidence type="ECO:0000313" key="2">
    <source>
        <dbReference type="EMBL" id="QLI60497.1"/>
    </source>
</evidence>
<keyword evidence="2" id="KW-0614">Plasmid</keyword>
<proteinExistence type="predicted"/>
<feature type="transmembrane region" description="Helical" evidence="1">
    <location>
        <begin position="14"/>
        <end position="35"/>
    </location>
</feature>
<feature type="transmembrane region" description="Helical" evidence="1">
    <location>
        <begin position="47"/>
        <end position="68"/>
    </location>
</feature>
<name>A0A7D5YU96_AERCA</name>
<sequence>MSLFDWLNLEVGEAVGKAVAAIIIIVGLQVGKMMSLNDWPIIPKAQFIAALFMVYQLYGAYSAGVSAAEDDVTMQESQHRNSDDKY</sequence>
<gene>
    <name evidence="2" type="ORF">C1C91_23760</name>
</gene>
<keyword evidence="1" id="KW-0812">Transmembrane</keyword>
<protein>
    <submittedName>
        <fullName evidence="2">Uncharacterized protein</fullName>
    </submittedName>
</protein>
<accession>A0A7D5YU96</accession>
<keyword evidence="1" id="KW-0472">Membrane</keyword>
<dbReference type="EMBL" id="CP039628">
    <property type="protein sequence ID" value="QLI60497.1"/>
    <property type="molecule type" value="Genomic_DNA"/>
</dbReference>